<evidence type="ECO:0000256" key="12">
    <source>
        <dbReference type="SAM" id="MobiDB-lite"/>
    </source>
</evidence>
<dbReference type="Pfam" id="PF12169">
    <property type="entry name" value="DNA_pol3_gamma3"/>
    <property type="match status" value="1"/>
</dbReference>
<dbReference type="CDD" id="cd00009">
    <property type="entry name" value="AAA"/>
    <property type="match status" value="1"/>
</dbReference>
<evidence type="ECO:0000256" key="6">
    <source>
        <dbReference type="ARBA" id="ARBA00022741"/>
    </source>
</evidence>
<dbReference type="InterPro" id="IPR008921">
    <property type="entry name" value="DNA_pol3_clamp-load_cplx_C"/>
</dbReference>
<dbReference type="SMART" id="SM00382">
    <property type="entry name" value="AAA"/>
    <property type="match status" value="1"/>
</dbReference>
<comment type="caution">
    <text evidence="14">The sequence shown here is derived from an EMBL/GenBank/DDBJ whole genome shotgun (WGS) entry which is preliminary data.</text>
</comment>
<dbReference type="GO" id="GO:0003887">
    <property type="term" value="F:DNA-directed DNA polymerase activity"/>
    <property type="evidence" value="ECO:0007669"/>
    <property type="project" value="UniProtKB-EC"/>
</dbReference>
<keyword evidence="9 11" id="KW-0239">DNA-directed DNA polymerase</keyword>
<evidence type="ECO:0000256" key="9">
    <source>
        <dbReference type="ARBA" id="ARBA00022932"/>
    </source>
</evidence>
<reference evidence="15" key="1">
    <citation type="journal article" date="2019" name="Int. J. Syst. Evol. Microbiol.">
        <title>The Global Catalogue of Microorganisms (GCM) 10K type strain sequencing project: providing services to taxonomists for standard genome sequencing and annotation.</title>
        <authorList>
            <consortium name="The Broad Institute Genomics Platform"/>
            <consortium name="The Broad Institute Genome Sequencing Center for Infectious Disease"/>
            <person name="Wu L."/>
            <person name="Ma J."/>
        </authorList>
    </citation>
    <scope>NUCLEOTIDE SEQUENCE [LARGE SCALE GENOMIC DNA]</scope>
    <source>
        <strain evidence="15">KCTC 42953</strain>
    </source>
</reference>
<name>A0ABV7J694_9GAMM</name>
<dbReference type="EMBL" id="JBHRTS010000003">
    <property type="protein sequence ID" value="MFC3193655.1"/>
    <property type="molecule type" value="Genomic_DNA"/>
</dbReference>
<dbReference type="NCBIfam" id="NF005942">
    <property type="entry name" value="PRK07994.1"/>
    <property type="match status" value="1"/>
</dbReference>
<proteinExistence type="inferred from homology"/>
<feature type="domain" description="AAA+ ATPase" evidence="13">
    <location>
        <begin position="37"/>
        <end position="178"/>
    </location>
</feature>
<feature type="region of interest" description="Disordered" evidence="12">
    <location>
        <begin position="363"/>
        <end position="396"/>
    </location>
</feature>
<dbReference type="SUPFAM" id="SSF52540">
    <property type="entry name" value="P-loop containing nucleoside triphosphate hydrolases"/>
    <property type="match status" value="1"/>
</dbReference>
<dbReference type="InterPro" id="IPR001270">
    <property type="entry name" value="ClpA/B"/>
</dbReference>
<dbReference type="NCBIfam" id="TIGR02397">
    <property type="entry name" value="dnaX_nterm"/>
    <property type="match status" value="1"/>
</dbReference>
<evidence type="ECO:0000256" key="1">
    <source>
        <dbReference type="ARBA" id="ARBA00006360"/>
    </source>
</evidence>
<dbReference type="InterPro" id="IPR012763">
    <property type="entry name" value="DNA_pol_III_sug/sutau_N"/>
</dbReference>
<dbReference type="Gene3D" id="3.30.300.150">
    <property type="entry name" value="DNA polymerase III, tau subunit, domain V"/>
    <property type="match status" value="1"/>
</dbReference>
<dbReference type="InterPro" id="IPR045085">
    <property type="entry name" value="HLD_clamp_pol_III_gamma_tau"/>
</dbReference>
<keyword evidence="7" id="KW-0862">Zinc</keyword>
<dbReference type="InterPro" id="IPR022754">
    <property type="entry name" value="DNA_pol_III_gamma-3"/>
</dbReference>
<evidence type="ECO:0000256" key="4">
    <source>
        <dbReference type="ARBA" id="ARBA00022705"/>
    </source>
</evidence>
<keyword evidence="8 11" id="KW-0067">ATP-binding</keyword>
<comment type="subunit">
    <text evidence="11">DNA polymerase III contains a core (composed of alpha, epsilon and theta chains) that associates with a tau subunit. This core dimerizes to form the POLIII' complex. PolIII' associates with the gamma complex (composed of gamma, delta, delta', psi and chi chains) and with the beta chain to form the complete DNA polymerase III complex.</text>
</comment>
<dbReference type="Proteomes" id="UP001595533">
    <property type="component" value="Unassembled WGS sequence"/>
</dbReference>
<dbReference type="PRINTS" id="PR00300">
    <property type="entry name" value="CLPPROTEASEA"/>
</dbReference>
<evidence type="ECO:0000256" key="3">
    <source>
        <dbReference type="ARBA" id="ARBA00022695"/>
    </source>
</evidence>
<dbReference type="PANTHER" id="PTHR11669">
    <property type="entry name" value="REPLICATION FACTOR C / DNA POLYMERASE III GAMMA-TAU SUBUNIT"/>
    <property type="match status" value="1"/>
</dbReference>
<dbReference type="InterPro" id="IPR050238">
    <property type="entry name" value="DNA_Rep/Repair_Clamp_Loader"/>
</dbReference>
<comment type="catalytic activity">
    <reaction evidence="10 11">
        <text>DNA(n) + a 2'-deoxyribonucleoside 5'-triphosphate = DNA(n+1) + diphosphate</text>
        <dbReference type="Rhea" id="RHEA:22508"/>
        <dbReference type="Rhea" id="RHEA-COMP:17339"/>
        <dbReference type="Rhea" id="RHEA-COMP:17340"/>
        <dbReference type="ChEBI" id="CHEBI:33019"/>
        <dbReference type="ChEBI" id="CHEBI:61560"/>
        <dbReference type="ChEBI" id="CHEBI:173112"/>
        <dbReference type="EC" id="2.7.7.7"/>
    </reaction>
</comment>
<evidence type="ECO:0000256" key="5">
    <source>
        <dbReference type="ARBA" id="ARBA00022723"/>
    </source>
</evidence>
<sequence>MTYQALARKYRPQNFAEIVGQEHVVQALVNGIENNRLHHAFLFTGTRGVGKTTLARVLAKSLNCLEGISGNPCGVCQHCVEIKEGDFIDLIEVDAASRTGVDDTRNLLENVQYAPNKGQYKIYLIDEVHMFSKSSFNALLKTLEEPPEHVKFLLATTEPDKLPVTVLSRCLQFNLKRLTQKQIGDHLQSLLNKESVDFDERAIQLISRVADGSMRDALSLLDQSLAFGAGAIHFDEIRAMLGTVEQTHVEELLRQVHHHDHAQVLEKLQWFHDMSVDYQSLVDDLCRLMHEVAAIQALGRMTGGSHFDSQVLKTMATELSPEQVQWYYQLIIVAAEQLNYTPDKRISFEMAVIRMLDFEPGSPGRMAAESTEDSGVAHADSAGQSQESVKPTGPQANLVDTQMKPHTQVRVSAEQLQNKPDKPIDLHALSQQNWPGVFERLQLKGGSRELARHLAVLENNEKVLTFAVDQSAEIFMNEKAQKAIRERLLGDSNDYTVKFTVRQEVNSVAQITQQEAARQSAEQDQVDPVVQHLQSQFGAKIIQNKLGD</sequence>
<evidence type="ECO:0000313" key="14">
    <source>
        <dbReference type="EMBL" id="MFC3193655.1"/>
    </source>
</evidence>
<keyword evidence="3 11" id="KW-0548">Nucleotidyltransferase</keyword>
<evidence type="ECO:0000256" key="2">
    <source>
        <dbReference type="ARBA" id="ARBA00022679"/>
    </source>
</evidence>
<dbReference type="PANTHER" id="PTHR11669:SF0">
    <property type="entry name" value="PROTEIN STICHEL-LIKE 2"/>
    <property type="match status" value="1"/>
</dbReference>
<evidence type="ECO:0000256" key="11">
    <source>
        <dbReference type="RuleBase" id="RU364063"/>
    </source>
</evidence>
<dbReference type="EC" id="2.7.7.7" evidence="11"/>
<dbReference type="Gene3D" id="1.20.272.10">
    <property type="match status" value="1"/>
</dbReference>
<dbReference type="InterPro" id="IPR003593">
    <property type="entry name" value="AAA+_ATPase"/>
</dbReference>
<dbReference type="InterPro" id="IPR038249">
    <property type="entry name" value="PolIII_tau_V_sf"/>
</dbReference>
<dbReference type="Pfam" id="PF13177">
    <property type="entry name" value="DNA_pol3_delta2"/>
    <property type="match status" value="1"/>
</dbReference>
<evidence type="ECO:0000256" key="10">
    <source>
        <dbReference type="ARBA" id="ARBA00049244"/>
    </source>
</evidence>
<dbReference type="CDD" id="cd18137">
    <property type="entry name" value="HLD_clamp_pol_III_gamma_tau"/>
    <property type="match status" value="1"/>
</dbReference>
<gene>
    <name evidence="11 14" type="primary">dnaX</name>
    <name evidence="14" type="ORF">ACFODZ_05325</name>
</gene>
<comment type="function">
    <text evidence="11">DNA polymerase III is a complex, multichain enzyme responsible for most of the replicative synthesis in bacteria. This DNA polymerase also exhibits 3' to 5' exonuclease activity.</text>
</comment>
<dbReference type="NCBIfam" id="NF004046">
    <property type="entry name" value="PRK05563.1"/>
    <property type="match status" value="1"/>
</dbReference>
<dbReference type="RefSeq" id="WP_077411537.1">
    <property type="nucleotide sequence ID" value="NZ_JBHRTS010000003.1"/>
</dbReference>
<dbReference type="InterPro" id="IPR027417">
    <property type="entry name" value="P-loop_NTPase"/>
</dbReference>
<keyword evidence="5" id="KW-0479">Metal-binding</keyword>
<organism evidence="14 15">
    <name type="scientific">Marinicella sediminis</name>
    <dbReference type="NCBI Taxonomy" id="1792834"/>
    <lineage>
        <taxon>Bacteria</taxon>
        <taxon>Pseudomonadati</taxon>
        <taxon>Pseudomonadota</taxon>
        <taxon>Gammaproteobacteria</taxon>
        <taxon>Lysobacterales</taxon>
        <taxon>Marinicellaceae</taxon>
        <taxon>Marinicella</taxon>
    </lineage>
</organism>
<dbReference type="SUPFAM" id="SSF48019">
    <property type="entry name" value="post-AAA+ oligomerization domain-like"/>
    <property type="match status" value="1"/>
</dbReference>
<dbReference type="Gene3D" id="1.10.8.60">
    <property type="match status" value="1"/>
</dbReference>
<evidence type="ECO:0000256" key="8">
    <source>
        <dbReference type="ARBA" id="ARBA00022840"/>
    </source>
</evidence>
<keyword evidence="2 11" id="KW-0808">Transferase</keyword>
<dbReference type="Gene3D" id="3.40.50.300">
    <property type="entry name" value="P-loop containing nucleotide triphosphate hydrolases"/>
    <property type="match status" value="1"/>
</dbReference>
<evidence type="ECO:0000313" key="15">
    <source>
        <dbReference type="Proteomes" id="UP001595533"/>
    </source>
</evidence>
<keyword evidence="6 11" id="KW-0547">Nucleotide-binding</keyword>
<keyword evidence="4 11" id="KW-0235">DNA replication</keyword>
<keyword evidence="15" id="KW-1185">Reference proteome</keyword>
<dbReference type="Pfam" id="PF22608">
    <property type="entry name" value="DNAX_ATPase_lid"/>
    <property type="match status" value="1"/>
</dbReference>
<evidence type="ECO:0000259" key="13">
    <source>
        <dbReference type="SMART" id="SM00382"/>
    </source>
</evidence>
<accession>A0ABV7J694</accession>
<evidence type="ECO:0000256" key="7">
    <source>
        <dbReference type="ARBA" id="ARBA00022833"/>
    </source>
</evidence>
<comment type="similarity">
    <text evidence="1 11">Belongs to the DnaX/STICHEL family.</text>
</comment>
<protein>
    <recommendedName>
        <fullName evidence="11">DNA polymerase III subunit gamma/tau</fullName>
        <ecNumber evidence="11">2.7.7.7</ecNumber>
    </recommendedName>
</protein>
<feature type="compositionally biased region" description="Polar residues" evidence="12">
    <location>
        <begin position="382"/>
        <end position="396"/>
    </location>
</feature>